<dbReference type="Proteomes" id="UP001447842">
    <property type="component" value="Chromosome"/>
</dbReference>
<proteinExistence type="predicted"/>
<evidence type="ECO:0000313" key="1">
    <source>
        <dbReference type="EMBL" id="XAU15105.1"/>
    </source>
</evidence>
<protein>
    <submittedName>
        <fullName evidence="1">Uncharacterized protein</fullName>
    </submittedName>
</protein>
<organism evidence="1 2">
    <name type="scientific">Sulfurimonas diazotrophicus</name>
    <dbReference type="NCBI Taxonomy" id="3131939"/>
    <lineage>
        <taxon>Bacteria</taxon>
        <taxon>Pseudomonadati</taxon>
        <taxon>Campylobacterota</taxon>
        <taxon>Epsilonproteobacteria</taxon>
        <taxon>Campylobacterales</taxon>
        <taxon>Sulfurimonadaceae</taxon>
        <taxon>Sulfurimonas</taxon>
    </lineage>
</organism>
<dbReference type="RefSeq" id="WP_231019532.1">
    <property type="nucleotide sequence ID" value="NZ_CP147920.1"/>
</dbReference>
<gene>
    <name evidence="1" type="ORF">WCY31_00030</name>
</gene>
<sequence length="113" mass="12660">MQESLADFFQTQMERQLAKRSGDGAEAIMMDMRDDGIDFYAVLKQDKPLCFFCRGIRYFKSPDGTFTMQAADGTGLPIDENEYRSRLDYALSCIGASSETGVGVLVKKHIKTL</sequence>
<keyword evidence="2" id="KW-1185">Reference proteome</keyword>
<name>A0ABZ3H996_9BACT</name>
<evidence type="ECO:0000313" key="2">
    <source>
        <dbReference type="Proteomes" id="UP001447842"/>
    </source>
</evidence>
<accession>A0ABZ3H996</accession>
<dbReference type="EMBL" id="CP147920">
    <property type="protein sequence ID" value="XAU15105.1"/>
    <property type="molecule type" value="Genomic_DNA"/>
</dbReference>
<reference evidence="1 2" key="1">
    <citation type="submission" date="2024-03" db="EMBL/GenBank/DDBJ databases">
        <title>Sulfurimonas sp. HSL3-1.</title>
        <authorList>
            <person name="Wang S."/>
        </authorList>
    </citation>
    <scope>NUCLEOTIDE SEQUENCE [LARGE SCALE GENOMIC DNA]</scope>
    <source>
        <strain evidence="1 2">HSL3-1</strain>
    </source>
</reference>